<dbReference type="EMBL" id="QOQW01000018">
    <property type="protein sequence ID" value="RCK78907.1"/>
    <property type="molecule type" value="Genomic_DNA"/>
</dbReference>
<protein>
    <submittedName>
        <fullName evidence="1">Uncharacterized protein</fullName>
    </submittedName>
</protein>
<reference evidence="1 2" key="1">
    <citation type="submission" date="2018-05" db="EMBL/GenBank/DDBJ databases">
        <title>A metagenomic window into the 2 km-deep terrestrial subsurface aquifer revealed taxonomically and functionally diverse microbial community comprising novel uncultured bacterial lineages.</title>
        <authorList>
            <person name="Kadnikov V.V."/>
            <person name="Mardanov A.V."/>
            <person name="Beletsky A.V."/>
            <person name="Banks D."/>
            <person name="Pimenov N.V."/>
            <person name="Frank Y.A."/>
            <person name="Karnachuk O.V."/>
            <person name="Ravin N.V."/>
        </authorList>
    </citation>
    <scope>NUCLEOTIDE SEQUENCE [LARGE SCALE GENOMIC DNA]</scope>
    <source>
        <strain evidence="1">BY5</strain>
    </source>
</reference>
<name>A0A367ZM30_9BACT</name>
<dbReference type="Proteomes" id="UP000252355">
    <property type="component" value="Unassembled WGS sequence"/>
</dbReference>
<evidence type="ECO:0000313" key="1">
    <source>
        <dbReference type="EMBL" id="RCK78907.1"/>
    </source>
</evidence>
<dbReference type="AlphaFoldDB" id="A0A367ZM30"/>
<evidence type="ECO:0000313" key="2">
    <source>
        <dbReference type="Proteomes" id="UP000252355"/>
    </source>
</evidence>
<organism evidence="1 2">
    <name type="scientific">Candidatus Ozemobacter sibiricus</name>
    <dbReference type="NCBI Taxonomy" id="2268124"/>
    <lineage>
        <taxon>Bacteria</taxon>
        <taxon>Candidatus Ozemobacteria</taxon>
        <taxon>Candidatus Ozemobacterales</taxon>
        <taxon>Candidatus Ozemobacteraceae</taxon>
        <taxon>Candidatus Ozemobacter</taxon>
    </lineage>
</organism>
<sequence>MRDIIMLRSRWTLLIVSLLALLATWQVRPAAWAEFRSMQPIATPHQTWTQEPTAGAAAGNLPSDVRPTPEIEKLAQEARARAPQFAREAMQRLVLSWNQGDAARHLSADFVDRERFLTSWDGQVPRDARVRLLAIEGIQPLDQDNRLEGSPPTLLHVDTRVSVRATTQIEFNDPQRGFQRREGRNEYIFRIKQRIPLTAGK</sequence>
<proteinExistence type="predicted"/>
<comment type="caution">
    <text evidence="1">The sequence shown here is derived from an EMBL/GenBank/DDBJ whole genome shotgun (WGS) entry which is preliminary data.</text>
</comment>
<accession>A0A367ZM30</accession>
<gene>
    <name evidence="1" type="ORF">OZSIB_1057</name>
</gene>